<dbReference type="GO" id="GO:0050660">
    <property type="term" value="F:flavin adenine dinucleotide binding"/>
    <property type="evidence" value="ECO:0007669"/>
    <property type="project" value="TreeGrafter"/>
</dbReference>
<dbReference type="FunFam" id="1.10.10.10:FF:000064">
    <property type="entry name" value="Lysine-specific histone demethylase 1A"/>
    <property type="match status" value="1"/>
</dbReference>
<feature type="region of interest" description="Disordered" evidence="4">
    <location>
        <begin position="898"/>
        <end position="931"/>
    </location>
</feature>
<evidence type="ECO:0000256" key="2">
    <source>
        <dbReference type="ARBA" id="ARBA00023002"/>
    </source>
</evidence>
<evidence type="ECO:0000256" key="4">
    <source>
        <dbReference type="SAM" id="MobiDB-lite"/>
    </source>
</evidence>
<dbReference type="Proteomes" id="UP001146351">
    <property type="component" value="Unassembled WGS sequence"/>
</dbReference>
<evidence type="ECO:0000256" key="1">
    <source>
        <dbReference type="ARBA" id="ARBA00005995"/>
    </source>
</evidence>
<dbReference type="InterPro" id="IPR036910">
    <property type="entry name" value="HMG_box_dom_sf"/>
</dbReference>
<dbReference type="Gene3D" id="3.90.660.10">
    <property type="match status" value="1"/>
</dbReference>
<feature type="domain" description="SWIRM" evidence="6">
    <location>
        <begin position="176"/>
        <end position="271"/>
    </location>
</feature>
<feature type="compositionally biased region" description="Low complexity" evidence="4">
    <location>
        <begin position="127"/>
        <end position="139"/>
    </location>
</feature>
<dbReference type="PANTHER" id="PTHR10742:SF386">
    <property type="entry name" value="LYSINE-SPECIFIC HISTONE DEMETHYLASE 1A"/>
    <property type="match status" value="1"/>
</dbReference>
<evidence type="ECO:0000313" key="8">
    <source>
        <dbReference type="Proteomes" id="UP001146351"/>
    </source>
</evidence>
<feature type="compositionally biased region" description="Low complexity" evidence="4">
    <location>
        <begin position="110"/>
        <end position="120"/>
    </location>
</feature>
<dbReference type="Gene3D" id="1.10.30.10">
    <property type="entry name" value="High mobility group box domain"/>
    <property type="match status" value="1"/>
</dbReference>
<dbReference type="PROSITE" id="PS50118">
    <property type="entry name" value="HMG_BOX_2"/>
    <property type="match status" value="1"/>
</dbReference>
<dbReference type="GO" id="GO:0006338">
    <property type="term" value="P:chromatin remodeling"/>
    <property type="evidence" value="ECO:0007669"/>
    <property type="project" value="TreeGrafter"/>
</dbReference>
<dbReference type="SUPFAM" id="SSF47095">
    <property type="entry name" value="HMG-box"/>
    <property type="match status" value="1"/>
</dbReference>
<dbReference type="Pfam" id="PF01593">
    <property type="entry name" value="Amino_oxidase"/>
    <property type="match status" value="1"/>
</dbReference>
<evidence type="ECO:0000256" key="3">
    <source>
        <dbReference type="PROSITE-ProRule" id="PRU00267"/>
    </source>
</evidence>
<feature type="domain" description="HMG box" evidence="5">
    <location>
        <begin position="954"/>
        <end position="1034"/>
    </location>
</feature>
<keyword evidence="3" id="KW-0539">Nucleus</keyword>
<protein>
    <submittedName>
        <fullName evidence="7">Winged helix-turn-helix transcription repressor DNA-binding</fullName>
    </submittedName>
</protein>
<reference evidence="7" key="2">
    <citation type="journal article" date="2023" name="IMA Fungus">
        <title>Comparative genomic study of the Penicillium genus elucidates a diverse pangenome and 15 lateral gene transfer events.</title>
        <authorList>
            <person name="Petersen C."/>
            <person name="Sorensen T."/>
            <person name="Nielsen M.R."/>
            <person name="Sondergaard T.E."/>
            <person name="Sorensen J.L."/>
            <person name="Fitzpatrick D.A."/>
            <person name="Frisvad J.C."/>
            <person name="Nielsen K.L."/>
        </authorList>
    </citation>
    <scope>NUCLEOTIDE SEQUENCE</scope>
    <source>
        <strain evidence="7">IBT 21917</strain>
    </source>
</reference>
<feature type="region of interest" description="Disordered" evidence="4">
    <location>
        <begin position="1"/>
        <end position="139"/>
    </location>
</feature>
<proteinExistence type="inferred from homology"/>
<name>A0A9W9IC51_9EURO</name>
<keyword evidence="8" id="KW-1185">Reference proteome</keyword>
<dbReference type="InterPro" id="IPR009057">
    <property type="entry name" value="Homeodomain-like_sf"/>
</dbReference>
<dbReference type="SUPFAM" id="SSF54373">
    <property type="entry name" value="FAD-linked reductases, C-terminal domain"/>
    <property type="match status" value="1"/>
</dbReference>
<dbReference type="GO" id="GO:0016491">
    <property type="term" value="F:oxidoreductase activity"/>
    <property type="evidence" value="ECO:0007669"/>
    <property type="project" value="UniProtKB-KW"/>
</dbReference>
<comment type="caution">
    <text evidence="7">The sequence shown here is derived from an EMBL/GenBank/DDBJ whole genome shotgun (WGS) entry which is preliminary data.</text>
</comment>
<dbReference type="CDD" id="cd00084">
    <property type="entry name" value="HMG-box_SF"/>
    <property type="match status" value="1"/>
</dbReference>
<dbReference type="InterPro" id="IPR002937">
    <property type="entry name" value="Amino_oxidase"/>
</dbReference>
<dbReference type="Pfam" id="PF13450">
    <property type="entry name" value="NAD_binding_8"/>
    <property type="match status" value="1"/>
</dbReference>
<evidence type="ECO:0000259" key="5">
    <source>
        <dbReference type="PROSITE" id="PS50118"/>
    </source>
</evidence>
<gene>
    <name evidence="7" type="ORF">N7492_005571</name>
</gene>
<dbReference type="PROSITE" id="PS50934">
    <property type="entry name" value="SWIRM"/>
    <property type="match status" value="1"/>
</dbReference>
<dbReference type="GO" id="GO:0003677">
    <property type="term" value="F:DNA binding"/>
    <property type="evidence" value="ECO:0007669"/>
    <property type="project" value="UniProtKB-UniRule"/>
</dbReference>
<dbReference type="GO" id="GO:0005634">
    <property type="term" value="C:nucleus"/>
    <property type="evidence" value="ECO:0007669"/>
    <property type="project" value="UniProtKB-UniRule"/>
</dbReference>
<comment type="similarity">
    <text evidence="1">Belongs to the flavin monoamine oxidase family.</text>
</comment>
<dbReference type="Pfam" id="PF04433">
    <property type="entry name" value="SWIRM"/>
    <property type="match status" value="1"/>
</dbReference>
<dbReference type="AlphaFoldDB" id="A0A9W9IC51"/>
<dbReference type="InterPro" id="IPR009071">
    <property type="entry name" value="HMG_box_dom"/>
</dbReference>
<dbReference type="InterPro" id="IPR007526">
    <property type="entry name" value="SWIRM"/>
</dbReference>
<evidence type="ECO:0000259" key="6">
    <source>
        <dbReference type="PROSITE" id="PS50934"/>
    </source>
</evidence>
<dbReference type="EMBL" id="JAPQKO010000003">
    <property type="protein sequence ID" value="KAJ5172978.1"/>
    <property type="molecule type" value="Genomic_DNA"/>
</dbReference>
<dbReference type="SUPFAM" id="SSF51905">
    <property type="entry name" value="FAD/NAD(P)-binding domain"/>
    <property type="match status" value="1"/>
</dbReference>
<dbReference type="GO" id="GO:0003682">
    <property type="term" value="F:chromatin binding"/>
    <property type="evidence" value="ECO:0007669"/>
    <property type="project" value="TreeGrafter"/>
</dbReference>
<dbReference type="GO" id="GO:0010468">
    <property type="term" value="P:regulation of gene expression"/>
    <property type="evidence" value="ECO:0007669"/>
    <property type="project" value="UniProtKB-ARBA"/>
</dbReference>
<accession>A0A9W9IC51</accession>
<dbReference type="InterPro" id="IPR050281">
    <property type="entry name" value="Flavin_monoamine_oxidase"/>
</dbReference>
<reference evidence="7" key="1">
    <citation type="submission" date="2022-11" db="EMBL/GenBank/DDBJ databases">
        <authorList>
            <person name="Petersen C."/>
        </authorList>
    </citation>
    <scope>NUCLEOTIDE SEQUENCE</scope>
    <source>
        <strain evidence="7">IBT 21917</strain>
    </source>
</reference>
<dbReference type="InterPro" id="IPR036388">
    <property type="entry name" value="WH-like_DNA-bd_sf"/>
</dbReference>
<dbReference type="PANTHER" id="PTHR10742">
    <property type="entry name" value="FLAVIN MONOAMINE OXIDASE"/>
    <property type="match status" value="1"/>
</dbReference>
<dbReference type="Gene3D" id="1.10.10.10">
    <property type="entry name" value="Winged helix-like DNA-binding domain superfamily/Winged helix DNA-binding domain"/>
    <property type="match status" value="1"/>
</dbReference>
<dbReference type="OrthoDB" id="9982100at2759"/>
<feature type="compositionally biased region" description="Low complexity" evidence="4">
    <location>
        <begin position="902"/>
        <end position="926"/>
    </location>
</feature>
<feature type="compositionally biased region" description="Polar residues" evidence="4">
    <location>
        <begin position="98"/>
        <end position="109"/>
    </location>
</feature>
<organism evidence="7 8">
    <name type="scientific">Penicillium capsulatum</name>
    <dbReference type="NCBI Taxonomy" id="69766"/>
    <lineage>
        <taxon>Eukaryota</taxon>
        <taxon>Fungi</taxon>
        <taxon>Dikarya</taxon>
        <taxon>Ascomycota</taxon>
        <taxon>Pezizomycotina</taxon>
        <taxon>Eurotiomycetes</taxon>
        <taxon>Eurotiomycetidae</taxon>
        <taxon>Eurotiales</taxon>
        <taxon>Aspergillaceae</taxon>
        <taxon>Penicillium</taxon>
    </lineage>
</organism>
<evidence type="ECO:0000313" key="7">
    <source>
        <dbReference type="EMBL" id="KAJ5172978.1"/>
    </source>
</evidence>
<feature type="DNA-binding region" description="HMG box" evidence="3">
    <location>
        <begin position="954"/>
        <end position="1034"/>
    </location>
</feature>
<dbReference type="InterPro" id="IPR036188">
    <property type="entry name" value="FAD/NAD-bd_sf"/>
</dbReference>
<dbReference type="Gene3D" id="3.50.50.60">
    <property type="entry name" value="FAD/NAD(P)-binding domain"/>
    <property type="match status" value="2"/>
</dbReference>
<dbReference type="SUPFAM" id="SSF46689">
    <property type="entry name" value="Homeodomain-like"/>
    <property type="match status" value="1"/>
</dbReference>
<keyword evidence="3 7" id="KW-0238">DNA-binding</keyword>
<sequence length="1066" mass="116203">MESTSSIKLPMLGGLPPGPSSYFHPPLHNGYPAPTGRGDVLPSQMANMEPPLKRLRVSENPDTSFLPSLPANQPGAPSDASITPAFKGPFGLDGSSDGGPSTVSSTINESTVSTSLTSSVEPSMPASPSVTSTQPSSVPSLTGISVFDRKKVNVAKCRPRSSIPSKLTSTAYARQCLGAAYASRLDPYSLHPKEQEALKDHLCHIQVTLYLNIRNGILRLWTSNPMVGVTREEALGCAKEYRWMDLASFAYDWLVTNGYINFGCVETPLPPVAPRRGRRKDGPVIVVVGSGIGGLGCARQLEALFRHYRDSETSPRVIVVEGRSRIGGRVYSQPLQSMHSSMLPPGLVPKAETGAQIITGFDGGNPLDLIVRGQLSLHYHMIHDISTLYDIDGSPVNQVQDTTDEKLYNDVLDRSGYYRYKALVSPTAEGDHEMIDTGRESTMDDGLTVGQWEAARATGTEHLLVPTKPVRRRRGVGHTTGQSRLQDQLLAELPSKEEPAALTCQALGWELNPGFTSESTIDLDPVANASPHQSLGAVMNEGFKQYQRMVPLAPKDMRLLNWHLANMEYANATNVNSLSLSGWDQDSGNEFEGEHSQVVGGYTQLPQGLYSFPHELDLRTKKIVSKISYDVIEGGNRKAIVHCQDGEDFTADHVVFTGSLGVLKAESIQFEPPLPDWKTGAISRLGFGLLNKTILVFDDAFWDTERNMFGLLRDATIPGSMNQDDYAANRGRFYMFWNCVESSGLPTLVALMAGDAAHEAERMTDSEIIAEAVSQLRNIFKHANVPDPVESIVTRWASDPFARGSYSYVAAGAQPGDYNLMAQSIGNLHFAGEATCGTHPATVHGAYISGLRAASEVIEAIAGPIEMPRPLVPDKNSINIAQLNLGRKAKRRKLDTAPAMPAIPAVSTTSAAPAPSTSSSRATNTSESHRRKTYSLAQEMAVVEMIGAKPALPAKVAVNPFLSYQKDFWAKCRAQCDDVRRAATNNPSAKASRDQIRAALGQMWRDAPREEKQPYLDAAEAKRQANLLAKEAWKPLYENWARLEAEAKTKWIAQHPYDEWEAPESV</sequence>
<keyword evidence="2" id="KW-0560">Oxidoreductase</keyword>